<evidence type="ECO:0000256" key="1">
    <source>
        <dbReference type="PROSITE-ProRule" id="PRU01373"/>
    </source>
</evidence>
<dbReference type="RefSeq" id="WP_126996959.1">
    <property type="nucleotide sequence ID" value="NZ_CP173190.1"/>
</dbReference>
<name>A0A3S0XCJ7_9PROT</name>
<feature type="active site" description="Proton donor/acceptor" evidence="1">
    <location>
        <position position="140"/>
    </location>
</feature>
<evidence type="ECO:0000313" key="3">
    <source>
        <dbReference type="EMBL" id="RUQ73804.1"/>
    </source>
</evidence>
<comment type="caution">
    <text evidence="3">The sequence shown here is derived from an EMBL/GenBank/DDBJ whole genome shotgun (WGS) entry which is preliminary data.</text>
</comment>
<dbReference type="GO" id="GO:0009252">
    <property type="term" value="P:peptidoglycan biosynthetic process"/>
    <property type="evidence" value="ECO:0007669"/>
    <property type="project" value="UniProtKB-KW"/>
</dbReference>
<dbReference type="PROSITE" id="PS52029">
    <property type="entry name" value="LD_TPASE"/>
    <property type="match status" value="1"/>
</dbReference>
<feature type="domain" description="L,D-TPase catalytic" evidence="2">
    <location>
        <begin position="4"/>
        <end position="176"/>
    </location>
</feature>
<keyword evidence="4" id="KW-1185">Reference proteome</keyword>
<dbReference type="GO" id="GO:0008360">
    <property type="term" value="P:regulation of cell shape"/>
    <property type="evidence" value="ECO:0007669"/>
    <property type="project" value="UniProtKB-UniRule"/>
</dbReference>
<protein>
    <recommendedName>
        <fullName evidence="2">L,D-TPase catalytic domain-containing protein</fullName>
    </recommendedName>
</protein>
<keyword evidence="1" id="KW-0573">Peptidoglycan synthesis</keyword>
<dbReference type="PANTHER" id="PTHR38589:SF1">
    <property type="entry name" value="BLR0621 PROTEIN"/>
    <property type="match status" value="1"/>
</dbReference>
<dbReference type="Proteomes" id="UP000280346">
    <property type="component" value="Unassembled WGS sequence"/>
</dbReference>
<dbReference type="EMBL" id="RZIJ01000005">
    <property type="protein sequence ID" value="RUQ73804.1"/>
    <property type="molecule type" value="Genomic_DNA"/>
</dbReference>
<comment type="pathway">
    <text evidence="1">Cell wall biogenesis; peptidoglycan biosynthesis.</text>
</comment>
<proteinExistence type="predicted"/>
<gene>
    <name evidence="3" type="ORF">EJ913_09120</name>
</gene>
<accession>A0A3S0XCJ7</accession>
<dbReference type="GO" id="GO:0016740">
    <property type="term" value="F:transferase activity"/>
    <property type="evidence" value="ECO:0007669"/>
    <property type="project" value="InterPro"/>
</dbReference>
<dbReference type="OrthoDB" id="9804204at2"/>
<reference evidence="3 4" key="1">
    <citation type="submission" date="2018-12" db="EMBL/GenBank/DDBJ databases">
        <authorList>
            <person name="Yang Y."/>
        </authorList>
    </citation>
    <scope>NUCLEOTIDE SEQUENCE [LARGE SCALE GENOMIC DNA]</scope>
    <source>
        <strain evidence="3 4">GSF71</strain>
    </source>
</reference>
<dbReference type="Pfam" id="PF03734">
    <property type="entry name" value="YkuD"/>
    <property type="match status" value="1"/>
</dbReference>
<keyword evidence="1" id="KW-0133">Cell shape</keyword>
<keyword evidence="1" id="KW-0961">Cell wall biogenesis/degradation</keyword>
<evidence type="ECO:0000259" key="2">
    <source>
        <dbReference type="PROSITE" id="PS52029"/>
    </source>
</evidence>
<organism evidence="3 4">
    <name type="scientific">Azospirillum doebereinerae</name>
    <dbReference type="NCBI Taxonomy" id="92933"/>
    <lineage>
        <taxon>Bacteria</taxon>
        <taxon>Pseudomonadati</taxon>
        <taxon>Pseudomonadota</taxon>
        <taxon>Alphaproteobacteria</taxon>
        <taxon>Rhodospirillales</taxon>
        <taxon>Azospirillaceae</taxon>
        <taxon>Azospirillum</taxon>
    </lineage>
</organism>
<feature type="active site" description="Nucleophile" evidence="1">
    <location>
        <position position="152"/>
    </location>
</feature>
<evidence type="ECO:0000313" key="4">
    <source>
        <dbReference type="Proteomes" id="UP000280346"/>
    </source>
</evidence>
<dbReference type="AlphaFoldDB" id="A0A3S0XCJ7"/>
<dbReference type="PANTHER" id="PTHR38589">
    <property type="entry name" value="BLR0621 PROTEIN"/>
    <property type="match status" value="1"/>
</dbReference>
<dbReference type="GO" id="GO:0071555">
    <property type="term" value="P:cell wall organization"/>
    <property type="evidence" value="ECO:0007669"/>
    <property type="project" value="UniProtKB-UniRule"/>
</dbReference>
<sequence>MSGPAETAAKAAVAITVDPDGHLLWPGGRVRCALGRGGIRTDKREGDGGTPVGRFPLRRVLWRADRLDVPDTGLPTSPIAQDDGWCDAPSDPAYNRPVKRPYPASHEALWREDGVYDVIVVMGHNDDPIVPGHGSAVFLHVARPGWTPTEGCVALALDDLLRLLKDCAPGSALTVPDPAAP</sequence>
<dbReference type="InterPro" id="IPR005490">
    <property type="entry name" value="LD_TPept_cat_dom"/>
</dbReference>